<feature type="transmembrane region" description="Helical" evidence="9">
    <location>
        <begin position="376"/>
        <end position="394"/>
    </location>
</feature>
<keyword evidence="8 9" id="KW-0472">Membrane</keyword>
<evidence type="ECO:0000256" key="1">
    <source>
        <dbReference type="ARBA" id="ARBA00004651"/>
    </source>
</evidence>
<feature type="transmembrane region" description="Helical" evidence="9">
    <location>
        <begin position="199"/>
        <end position="219"/>
    </location>
</feature>
<dbReference type="Pfam" id="PF05525">
    <property type="entry name" value="Branch_AA_trans"/>
    <property type="match status" value="1"/>
</dbReference>
<keyword evidence="6 9" id="KW-0029">Amino-acid transport</keyword>
<evidence type="ECO:0000256" key="2">
    <source>
        <dbReference type="ARBA" id="ARBA00008540"/>
    </source>
</evidence>
<feature type="transmembrane region" description="Helical" evidence="9">
    <location>
        <begin position="324"/>
        <end position="344"/>
    </location>
</feature>
<feature type="transmembrane region" description="Helical" evidence="9">
    <location>
        <begin position="231"/>
        <end position="252"/>
    </location>
</feature>
<evidence type="ECO:0000313" key="10">
    <source>
        <dbReference type="EMBL" id="SSY80903.1"/>
    </source>
</evidence>
<proteinExistence type="inferred from homology"/>
<dbReference type="EMBL" id="UFSO01000003">
    <property type="protein sequence ID" value="SSY80903.1"/>
    <property type="molecule type" value="Genomic_DNA"/>
</dbReference>
<organism evidence="10 11">
    <name type="scientific">Alysiella crassa</name>
    <dbReference type="NCBI Taxonomy" id="153491"/>
    <lineage>
        <taxon>Bacteria</taxon>
        <taxon>Pseudomonadati</taxon>
        <taxon>Pseudomonadota</taxon>
        <taxon>Betaproteobacteria</taxon>
        <taxon>Neisseriales</taxon>
        <taxon>Neisseriaceae</taxon>
        <taxon>Alysiella</taxon>
    </lineage>
</organism>
<keyword evidence="4" id="KW-1003">Cell membrane</keyword>
<keyword evidence="11" id="KW-1185">Reference proteome</keyword>
<dbReference type="GO" id="GO:0005886">
    <property type="term" value="C:plasma membrane"/>
    <property type="evidence" value="ECO:0007669"/>
    <property type="project" value="UniProtKB-SubCell"/>
</dbReference>
<dbReference type="PANTHER" id="PTHR30588">
    <property type="entry name" value="BRANCHED-CHAIN AMINO ACID TRANSPORT SYSTEM 2 CARRIER PROTEIN"/>
    <property type="match status" value="1"/>
</dbReference>
<dbReference type="InterPro" id="IPR004685">
    <property type="entry name" value="Brnchd-chn_aa_trnsp_Livcs"/>
</dbReference>
<accession>A0A376BVR6</accession>
<feature type="transmembrane region" description="Helical" evidence="9">
    <location>
        <begin position="126"/>
        <end position="144"/>
    </location>
</feature>
<feature type="transmembrane region" description="Helical" evidence="9">
    <location>
        <begin position="426"/>
        <end position="444"/>
    </location>
</feature>
<dbReference type="PANTHER" id="PTHR30588:SF0">
    <property type="entry name" value="BRANCHED-CHAIN AMINO ACID PERMEASE BRNQ"/>
    <property type="match status" value="1"/>
</dbReference>
<evidence type="ECO:0000256" key="3">
    <source>
        <dbReference type="ARBA" id="ARBA00022448"/>
    </source>
</evidence>
<dbReference type="GO" id="GO:0015818">
    <property type="term" value="P:isoleucine transport"/>
    <property type="evidence" value="ECO:0007669"/>
    <property type="project" value="TreeGrafter"/>
</dbReference>
<evidence type="ECO:0000256" key="8">
    <source>
        <dbReference type="ARBA" id="ARBA00023136"/>
    </source>
</evidence>
<feature type="transmembrane region" description="Helical" evidence="9">
    <location>
        <begin position="287"/>
        <end position="312"/>
    </location>
</feature>
<evidence type="ECO:0000313" key="11">
    <source>
        <dbReference type="Proteomes" id="UP000254209"/>
    </source>
</evidence>
<dbReference type="GO" id="GO:0015190">
    <property type="term" value="F:L-leucine transmembrane transporter activity"/>
    <property type="evidence" value="ECO:0007669"/>
    <property type="project" value="TreeGrafter"/>
</dbReference>
<feature type="transmembrane region" description="Helical" evidence="9">
    <location>
        <begin position="40"/>
        <end position="65"/>
    </location>
</feature>
<dbReference type="Proteomes" id="UP000254209">
    <property type="component" value="Unassembled WGS sequence"/>
</dbReference>
<dbReference type="NCBIfam" id="TIGR00796">
    <property type="entry name" value="livcs"/>
    <property type="match status" value="1"/>
</dbReference>
<feature type="transmembrane region" description="Helical" evidence="9">
    <location>
        <begin position="156"/>
        <end position="179"/>
    </location>
</feature>
<keyword evidence="7 9" id="KW-1133">Transmembrane helix</keyword>
<evidence type="ECO:0000256" key="5">
    <source>
        <dbReference type="ARBA" id="ARBA00022692"/>
    </source>
</evidence>
<dbReference type="GO" id="GO:0015820">
    <property type="term" value="P:L-leucine transport"/>
    <property type="evidence" value="ECO:0007669"/>
    <property type="project" value="TreeGrafter"/>
</dbReference>
<evidence type="ECO:0000256" key="9">
    <source>
        <dbReference type="RuleBase" id="RU362122"/>
    </source>
</evidence>
<evidence type="ECO:0000256" key="4">
    <source>
        <dbReference type="ARBA" id="ARBA00022475"/>
    </source>
</evidence>
<sequence length="450" mass="47390">MNNQNKSAFVATGLMLFALFFGAGNLIFPAGMGQQAGTNIWETMLGFLITGAGLPLLGVIAVGYSGSRDLQELAGRVAKWYGIAFSVALYLAIGPLFATPRTATVSFEIGVMPFLGDNVSDSLKSTALFGFCVFFFACAYWLSVSPGKLVDRIGKILTPVLLIVIAILVITAAISPMGAPQAPTETYQTGAFAKGMIEGYGTMDALASLVFVIIVINAIRDMGVTEYKPMLSLITRAGLVAAGFLALVYIFIGYMGATSVVGIGMQESGAAVLSKSAGHYFGHFGKILLAIIVFLACLSTAVGLITACGEYFERLVPKLSYHKWVIIFTLISFALANVGLSAIIKFSVPVLMLLYPLTVAIIVLAFLHNIFGGKQIVYITTIAGTMPIALLDGWKTAHGMLGGGEDALVMQIDTALKASLPFYSSGLGWVLPAVAGLVIGVVLSKTVAKN</sequence>
<gene>
    <name evidence="10" type="primary">brnQ</name>
    <name evidence="10" type="ORF">NCTC10283_02467</name>
</gene>
<reference evidence="10 11" key="1">
    <citation type="submission" date="2018-06" db="EMBL/GenBank/DDBJ databases">
        <authorList>
            <consortium name="Pathogen Informatics"/>
            <person name="Doyle S."/>
        </authorList>
    </citation>
    <scope>NUCLEOTIDE SEQUENCE [LARGE SCALE GENOMIC DNA]</scope>
    <source>
        <strain evidence="10 11">NCTC10283</strain>
    </source>
</reference>
<feature type="transmembrane region" description="Helical" evidence="9">
    <location>
        <begin position="350"/>
        <end position="369"/>
    </location>
</feature>
<dbReference type="GO" id="GO:0015188">
    <property type="term" value="F:L-isoleucine transmembrane transporter activity"/>
    <property type="evidence" value="ECO:0007669"/>
    <property type="project" value="TreeGrafter"/>
</dbReference>
<comment type="subcellular location">
    <subcellularLocation>
        <location evidence="9">Cell inner membrane</location>
        <topology evidence="9">Multi-pass membrane protein</topology>
    </subcellularLocation>
    <subcellularLocation>
        <location evidence="1">Cell membrane</location>
        <topology evidence="1">Multi-pass membrane protein</topology>
    </subcellularLocation>
</comment>
<dbReference type="STRING" id="1120980.GCA_000745955_00206"/>
<protein>
    <recommendedName>
        <fullName evidence="9">Branched-chain amino acid transport system carrier protein</fullName>
    </recommendedName>
</protein>
<evidence type="ECO:0000256" key="6">
    <source>
        <dbReference type="ARBA" id="ARBA00022970"/>
    </source>
</evidence>
<comment type="function">
    <text evidence="9">Component of the transport system for branched-chain amino acids.</text>
</comment>
<feature type="transmembrane region" description="Helical" evidence="9">
    <location>
        <begin position="7"/>
        <end position="28"/>
    </location>
</feature>
<keyword evidence="5 9" id="KW-0812">Transmembrane</keyword>
<feature type="transmembrane region" description="Helical" evidence="9">
    <location>
        <begin position="77"/>
        <end position="98"/>
    </location>
</feature>
<dbReference type="GO" id="GO:0005304">
    <property type="term" value="F:L-valine transmembrane transporter activity"/>
    <property type="evidence" value="ECO:0007669"/>
    <property type="project" value="TreeGrafter"/>
</dbReference>
<keyword evidence="3 9" id="KW-0813">Transport</keyword>
<evidence type="ECO:0000256" key="7">
    <source>
        <dbReference type="ARBA" id="ARBA00022989"/>
    </source>
</evidence>
<comment type="similarity">
    <text evidence="2 9">Belongs to the branched chain amino acid transporter family.</text>
</comment>
<dbReference type="RefSeq" id="WP_034290702.1">
    <property type="nucleotide sequence ID" value="NZ_CP091519.2"/>
</dbReference>
<name>A0A376BVR6_9NEIS</name>
<dbReference type="AlphaFoldDB" id="A0A376BVR6"/>
<dbReference type="OrthoDB" id="9783920at2"/>